<keyword evidence="7" id="KW-1185">Reference proteome</keyword>
<dbReference type="RefSeq" id="WP_262685471.1">
    <property type="nucleotide sequence ID" value="NZ_JAOQIO010000084.1"/>
</dbReference>
<dbReference type="InterPro" id="IPR013563">
    <property type="entry name" value="Oligopep_ABC_C"/>
</dbReference>
<evidence type="ECO:0000313" key="6">
    <source>
        <dbReference type="EMBL" id="MCU6794301.1"/>
    </source>
</evidence>
<dbReference type="InterPro" id="IPR050319">
    <property type="entry name" value="ABC_transp_ATP-bind"/>
</dbReference>
<evidence type="ECO:0000256" key="2">
    <source>
        <dbReference type="ARBA" id="ARBA00022448"/>
    </source>
</evidence>
<gene>
    <name evidence="6" type="ORF">OB236_19535</name>
</gene>
<dbReference type="EMBL" id="JAOQIO010000084">
    <property type="protein sequence ID" value="MCU6794301.1"/>
    <property type="molecule type" value="Genomic_DNA"/>
</dbReference>
<keyword evidence="4 6" id="KW-0067">ATP-binding</keyword>
<sequence>MPGIEPHPYQEPIRTAPLDQQPLLEIRHLKKYYKAGASFGLNKNVVKAVDDVSFHLWEGETYGLVGESGCGKSTLGKSLLRLNDVTSGEVRFRGTDILSLSNRALRPLRQQLQMVFQDPYTSLNPRKRIGSILEESLVIHGIGSRQEREQRIFEILDKVGLQPEYYYRYPHELSGGQRQRIGLARVLILNPKIVICDEPVSALDVIIQSQIINLLRKLQGELGLTYLFIAHDISVVRHISDRIGVMYLGKLVEEAETDSLFLNPQHPYTRALLSAVPIADPTVKRERIILKGDLPSPLHPPSGCVFHTRCPFVMDVCRQEMPILREVSPNHRSACHLQAEITK</sequence>
<dbReference type="NCBIfam" id="NF008453">
    <property type="entry name" value="PRK11308.1"/>
    <property type="match status" value="1"/>
</dbReference>
<name>A0ABT2UJJ4_9BACL</name>
<evidence type="ECO:0000256" key="1">
    <source>
        <dbReference type="ARBA" id="ARBA00005417"/>
    </source>
</evidence>
<comment type="caution">
    <text evidence="6">The sequence shown here is derived from an EMBL/GenBank/DDBJ whole genome shotgun (WGS) entry which is preliminary data.</text>
</comment>
<dbReference type="PANTHER" id="PTHR43776">
    <property type="entry name" value="TRANSPORT ATP-BINDING PROTEIN"/>
    <property type="match status" value="1"/>
</dbReference>
<evidence type="ECO:0000256" key="4">
    <source>
        <dbReference type="ARBA" id="ARBA00022840"/>
    </source>
</evidence>
<protein>
    <submittedName>
        <fullName evidence="6">Dipeptide ABC transporter ATP-binding protein</fullName>
    </submittedName>
</protein>
<dbReference type="NCBIfam" id="TIGR01727">
    <property type="entry name" value="oligo_HPY"/>
    <property type="match status" value="1"/>
</dbReference>
<dbReference type="InterPro" id="IPR027417">
    <property type="entry name" value="P-loop_NTPase"/>
</dbReference>
<accession>A0ABT2UJJ4</accession>
<proteinExistence type="inferred from homology"/>
<dbReference type="SMART" id="SM00382">
    <property type="entry name" value="AAA"/>
    <property type="match status" value="1"/>
</dbReference>
<keyword evidence="2" id="KW-0813">Transport</keyword>
<dbReference type="Pfam" id="PF00005">
    <property type="entry name" value="ABC_tran"/>
    <property type="match status" value="1"/>
</dbReference>
<dbReference type="PROSITE" id="PS00211">
    <property type="entry name" value="ABC_TRANSPORTER_1"/>
    <property type="match status" value="1"/>
</dbReference>
<dbReference type="InterPro" id="IPR003593">
    <property type="entry name" value="AAA+_ATPase"/>
</dbReference>
<dbReference type="Pfam" id="PF08352">
    <property type="entry name" value="oligo_HPY"/>
    <property type="match status" value="1"/>
</dbReference>
<dbReference type="InterPro" id="IPR003439">
    <property type="entry name" value="ABC_transporter-like_ATP-bd"/>
</dbReference>
<reference evidence="6 7" key="1">
    <citation type="submission" date="2022-09" db="EMBL/GenBank/DDBJ databases">
        <authorList>
            <person name="Han X.L."/>
            <person name="Wang Q."/>
            <person name="Lu T."/>
        </authorList>
    </citation>
    <scope>NUCLEOTIDE SEQUENCE [LARGE SCALE GENOMIC DNA]</scope>
    <source>
        <strain evidence="6 7">WQ 127069</strain>
    </source>
</reference>
<organism evidence="6 7">
    <name type="scientific">Paenibacillus baimaensis</name>
    <dbReference type="NCBI Taxonomy" id="2982185"/>
    <lineage>
        <taxon>Bacteria</taxon>
        <taxon>Bacillati</taxon>
        <taxon>Bacillota</taxon>
        <taxon>Bacilli</taxon>
        <taxon>Bacillales</taxon>
        <taxon>Paenibacillaceae</taxon>
        <taxon>Paenibacillus</taxon>
    </lineage>
</organism>
<dbReference type="Gene3D" id="3.40.50.300">
    <property type="entry name" value="P-loop containing nucleotide triphosphate hydrolases"/>
    <property type="match status" value="1"/>
</dbReference>
<keyword evidence="3" id="KW-0547">Nucleotide-binding</keyword>
<dbReference type="Proteomes" id="UP001652445">
    <property type="component" value="Unassembled WGS sequence"/>
</dbReference>
<dbReference type="CDD" id="cd03257">
    <property type="entry name" value="ABC_NikE_OppD_transporters"/>
    <property type="match status" value="1"/>
</dbReference>
<dbReference type="SUPFAM" id="SSF52540">
    <property type="entry name" value="P-loop containing nucleoside triphosphate hydrolases"/>
    <property type="match status" value="1"/>
</dbReference>
<evidence type="ECO:0000256" key="3">
    <source>
        <dbReference type="ARBA" id="ARBA00022741"/>
    </source>
</evidence>
<evidence type="ECO:0000313" key="7">
    <source>
        <dbReference type="Proteomes" id="UP001652445"/>
    </source>
</evidence>
<feature type="domain" description="ABC transporter" evidence="5">
    <location>
        <begin position="24"/>
        <end position="273"/>
    </location>
</feature>
<dbReference type="InterPro" id="IPR017871">
    <property type="entry name" value="ABC_transporter-like_CS"/>
</dbReference>
<dbReference type="GO" id="GO:0005524">
    <property type="term" value="F:ATP binding"/>
    <property type="evidence" value="ECO:0007669"/>
    <property type="project" value="UniProtKB-KW"/>
</dbReference>
<evidence type="ECO:0000259" key="5">
    <source>
        <dbReference type="PROSITE" id="PS50893"/>
    </source>
</evidence>
<comment type="similarity">
    <text evidence="1">Belongs to the ABC transporter superfamily.</text>
</comment>
<dbReference type="PROSITE" id="PS50893">
    <property type="entry name" value="ABC_TRANSPORTER_2"/>
    <property type="match status" value="1"/>
</dbReference>
<dbReference type="PANTHER" id="PTHR43776:SF8">
    <property type="entry name" value="ABC TRANSPORTER, ATP-BINDING PROTEIN"/>
    <property type="match status" value="1"/>
</dbReference>